<dbReference type="EMBL" id="JAGSPM010000001">
    <property type="protein sequence ID" value="MBR7745404.1"/>
    <property type="molecule type" value="Genomic_DNA"/>
</dbReference>
<dbReference type="SUPFAM" id="SSF140566">
    <property type="entry name" value="FlgN-like"/>
    <property type="match status" value="1"/>
</dbReference>
<evidence type="ECO:0000256" key="1">
    <source>
        <dbReference type="ARBA" id="ARBA00002397"/>
    </source>
</evidence>
<dbReference type="InterPro" id="IPR036679">
    <property type="entry name" value="FlgN-like_sf"/>
</dbReference>
<reference evidence="4 5" key="1">
    <citation type="submission" date="2021-04" db="EMBL/GenBank/DDBJ databases">
        <title>novel species isolated from subtropical streams in China.</title>
        <authorList>
            <person name="Lu H."/>
        </authorList>
    </citation>
    <scope>NUCLEOTIDE SEQUENCE [LARGE SCALE GENOMIC DNA]</scope>
    <source>
        <strain evidence="4 5">BYS107W</strain>
    </source>
</reference>
<keyword evidence="4" id="KW-0969">Cilium</keyword>
<proteinExistence type="inferred from homology"/>
<gene>
    <name evidence="4" type="ORF">KDM92_02310</name>
</gene>
<keyword evidence="4" id="KW-0282">Flagellum</keyword>
<dbReference type="Proteomes" id="UP000680158">
    <property type="component" value="Unassembled WGS sequence"/>
</dbReference>
<name>A0A941DB33_9BURK</name>
<keyword evidence="3" id="KW-1005">Bacterial flagellum biogenesis</keyword>
<evidence type="ECO:0000256" key="2">
    <source>
        <dbReference type="ARBA" id="ARBA00007703"/>
    </source>
</evidence>
<dbReference type="InterPro" id="IPR007809">
    <property type="entry name" value="FlgN-like"/>
</dbReference>
<comment type="function">
    <text evidence="1">Required for the efficient initiation of filament assembly.</text>
</comment>
<accession>A0A941DB33</accession>
<protein>
    <submittedName>
        <fullName evidence="4">Flagellar protein FlgN</fullName>
    </submittedName>
</protein>
<sequence>MNQTLNNTAQIQQIINNEIDVMQSLVQLLEEEQQVLINNESEKLETITPNKNQLLSKVVELEKSRGQAMLQLGLSNDADGMRQLFATNSSNVALANAWQSLLSLSGTAQEQNKNNGLLINRQLSKNQAALNILQSGSAHQAGSMYGADGQSKIKSNTGRGIVAG</sequence>
<dbReference type="RefSeq" id="WP_212682821.1">
    <property type="nucleotide sequence ID" value="NZ_JAGSPM010000001.1"/>
</dbReference>
<evidence type="ECO:0000256" key="3">
    <source>
        <dbReference type="ARBA" id="ARBA00022795"/>
    </source>
</evidence>
<evidence type="ECO:0000313" key="5">
    <source>
        <dbReference type="Proteomes" id="UP000680158"/>
    </source>
</evidence>
<dbReference type="AlphaFoldDB" id="A0A941DB33"/>
<keyword evidence="5" id="KW-1185">Reference proteome</keyword>
<comment type="caution">
    <text evidence="4">The sequence shown here is derived from an EMBL/GenBank/DDBJ whole genome shotgun (WGS) entry which is preliminary data.</text>
</comment>
<dbReference type="Pfam" id="PF05130">
    <property type="entry name" value="FlgN"/>
    <property type="match status" value="1"/>
</dbReference>
<dbReference type="Gene3D" id="1.20.58.300">
    <property type="entry name" value="FlgN-like"/>
    <property type="match status" value="1"/>
</dbReference>
<keyword evidence="4" id="KW-0966">Cell projection</keyword>
<comment type="similarity">
    <text evidence="2">Belongs to the FlgN family.</text>
</comment>
<dbReference type="GO" id="GO:0044780">
    <property type="term" value="P:bacterial-type flagellum assembly"/>
    <property type="evidence" value="ECO:0007669"/>
    <property type="project" value="InterPro"/>
</dbReference>
<organism evidence="4 5">
    <name type="scientific">Undibacterium baiyunense</name>
    <dbReference type="NCBI Taxonomy" id="2828731"/>
    <lineage>
        <taxon>Bacteria</taxon>
        <taxon>Pseudomonadati</taxon>
        <taxon>Pseudomonadota</taxon>
        <taxon>Betaproteobacteria</taxon>
        <taxon>Burkholderiales</taxon>
        <taxon>Oxalobacteraceae</taxon>
        <taxon>Undibacterium</taxon>
    </lineage>
</organism>
<evidence type="ECO:0000313" key="4">
    <source>
        <dbReference type="EMBL" id="MBR7745404.1"/>
    </source>
</evidence>